<dbReference type="InterPro" id="IPR050807">
    <property type="entry name" value="TransReg_Diox_bact_type"/>
</dbReference>
<dbReference type="InterPro" id="IPR013096">
    <property type="entry name" value="Cupin_2"/>
</dbReference>
<dbReference type="CDD" id="cd02209">
    <property type="entry name" value="cupin_XRE_C"/>
    <property type="match status" value="1"/>
</dbReference>
<dbReference type="EMBL" id="JXLP01000005">
    <property type="protein sequence ID" value="KIL78834.1"/>
    <property type="molecule type" value="Genomic_DNA"/>
</dbReference>
<dbReference type="InterPro" id="IPR014710">
    <property type="entry name" value="RmlC-like_jellyroll"/>
</dbReference>
<dbReference type="Pfam" id="PF01381">
    <property type="entry name" value="HTH_3"/>
    <property type="match status" value="1"/>
</dbReference>
<evidence type="ECO:0000313" key="6">
    <source>
        <dbReference type="Proteomes" id="UP000031982"/>
    </source>
</evidence>
<accession>A0ABR5AVY8</accession>
<protein>
    <submittedName>
        <fullName evidence="5">Transcriptional regulator</fullName>
    </submittedName>
</protein>
<organism evidence="5 6">
    <name type="scientific">Bacillus badius</name>
    <dbReference type="NCBI Taxonomy" id="1455"/>
    <lineage>
        <taxon>Bacteria</taxon>
        <taxon>Bacillati</taxon>
        <taxon>Bacillota</taxon>
        <taxon>Bacilli</taxon>
        <taxon>Bacillales</taxon>
        <taxon>Bacillaceae</taxon>
        <taxon>Pseudobacillus</taxon>
    </lineage>
</organism>
<dbReference type="SMART" id="SM00530">
    <property type="entry name" value="HTH_XRE"/>
    <property type="match status" value="1"/>
</dbReference>
<dbReference type="Proteomes" id="UP000031982">
    <property type="component" value="Unassembled WGS sequence"/>
</dbReference>
<evidence type="ECO:0000259" key="4">
    <source>
        <dbReference type="PROSITE" id="PS50943"/>
    </source>
</evidence>
<keyword evidence="1" id="KW-0805">Transcription regulation</keyword>
<dbReference type="CDD" id="cd00093">
    <property type="entry name" value="HTH_XRE"/>
    <property type="match status" value="1"/>
</dbReference>
<gene>
    <name evidence="5" type="ORF">SD77_3635</name>
</gene>
<dbReference type="PROSITE" id="PS50943">
    <property type="entry name" value="HTH_CROC1"/>
    <property type="match status" value="1"/>
</dbReference>
<evidence type="ECO:0000256" key="3">
    <source>
        <dbReference type="ARBA" id="ARBA00023163"/>
    </source>
</evidence>
<comment type="caution">
    <text evidence="5">The sequence shown here is derived from an EMBL/GenBank/DDBJ whole genome shotgun (WGS) entry which is preliminary data.</text>
</comment>
<evidence type="ECO:0000313" key="5">
    <source>
        <dbReference type="EMBL" id="KIL78834.1"/>
    </source>
</evidence>
<dbReference type="SUPFAM" id="SSF51182">
    <property type="entry name" value="RmlC-like cupins"/>
    <property type="match status" value="1"/>
</dbReference>
<dbReference type="InterPro" id="IPR010982">
    <property type="entry name" value="Lambda_DNA-bd_dom_sf"/>
</dbReference>
<dbReference type="Gene3D" id="2.60.120.10">
    <property type="entry name" value="Jelly Rolls"/>
    <property type="match status" value="1"/>
</dbReference>
<keyword evidence="3" id="KW-0804">Transcription</keyword>
<dbReference type="Pfam" id="PF07883">
    <property type="entry name" value="Cupin_2"/>
    <property type="match status" value="1"/>
</dbReference>
<proteinExistence type="predicted"/>
<dbReference type="RefSeq" id="WP_041095903.1">
    <property type="nucleotide sequence ID" value="NZ_JARTHD010000031.1"/>
</dbReference>
<evidence type="ECO:0000256" key="2">
    <source>
        <dbReference type="ARBA" id="ARBA00023125"/>
    </source>
</evidence>
<dbReference type="PANTHER" id="PTHR46797:SF23">
    <property type="entry name" value="HTH-TYPE TRANSCRIPTIONAL REGULATOR SUTR"/>
    <property type="match status" value="1"/>
</dbReference>
<keyword evidence="2" id="KW-0238">DNA-binding</keyword>
<sequence>MDSLQRLIGKNLFDIRKKRGLSLDKAAELTGVSKGMLAQIEKGKTNPTVTTLWKIANGLNVSFSAFMKEEETQITQIKKEQLQALVDDQGNYLVYPLFPYHPQKKFEIYSVDIQPGGNHFSDVHTKNSEEFVLVSDGELTIEIQHQEFTLKKGEALSFQAHQTHIYKNASMQKTSFFVVIYYQE</sequence>
<dbReference type="InterPro" id="IPR011051">
    <property type="entry name" value="RmlC_Cupin_sf"/>
</dbReference>
<dbReference type="InterPro" id="IPR001387">
    <property type="entry name" value="Cro/C1-type_HTH"/>
</dbReference>
<evidence type="ECO:0000256" key="1">
    <source>
        <dbReference type="ARBA" id="ARBA00023015"/>
    </source>
</evidence>
<reference evidence="5 6" key="1">
    <citation type="submission" date="2015-01" db="EMBL/GenBank/DDBJ databases">
        <title>Genome Assembly of Bacillus badius MTCC 1458.</title>
        <authorList>
            <person name="Verma A."/>
            <person name="Khatri I."/>
            <person name="Mual P."/>
            <person name="Subramanian S."/>
            <person name="Krishnamurthi S."/>
        </authorList>
    </citation>
    <scope>NUCLEOTIDE SEQUENCE [LARGE SCALE GENOMIC DNA]</scope>
    <source>
        <strain evidence="5 6">MTCC 1458</strain>
    </source>
</reference>
<dbReference type="SUPFAM" id="SSF47413">
    <property type="entry name" value="lambda repressor-like DNA-binding domains"/>
    <property type="match status" value="1"/>
</dbReference>
<keyword evidence="6" id="KW-1185">Reference proteome</keyword>
<dbReference type="Gene3D" id="1.10.260.40">
    <property type="entry name" value="lambda repressor-like DNA-binding domains"/>
    <property type="match status" value="1"/>
</dbReference>
<dbReference type="PANTHER" id="PTHR46797">
    <property type="entry name" value="HTH-TYPE TRANSCRIPTIONAL REGULATOR"/>
    <property type="match status" value="1"/>
</dbReference>
<feature type="domain" description="HTH cro/C1-type" evidence="4">
    <location>
        <begin position="15"/>
        <end position="66"/>
    </location>
</feature>
<name>A0ABR5AVY8_BACBA</name>